<comment type="caution">
    <text evidence="1">The sequence shown here is derived from an EMBL/GenBank/DDBJ whole genome shotgun (WGS) entry which is preliminary data.</text>
</comment>
<reference evidence="1" key="1">
    <citation type="submission" date="2021-05" db="EMBL/GenBank/DDBJ databases">
        <authorList>
            <person name="Pan Q."/>
            <person name="Jouanno E."/>
            <person name="Zahm M."/>
            <person name="Klopp C."/>
            <person name="Cabau C."/>
            <person name="Louis A."/>
            <person name="Berthelot C."/>
            <person name="Parey E."/>
            <person name="Roest Crollius H."/>
            <person name="Montfort J."/>
            <person name="Robinson-Rechavi M."/>
            <person name="Bouchez O."/>
            <person name="Lampietro C."/>
            <person name="Lopez Roques C."/>
            <person name="Donnadieu C."/>
            <person name="Postlethwait J."/>
            <person name="Bobe J."/>
            <person name="Dillon D."/>
            <person name="Chandos A."/>
            <person name="von Hippel F."/>
            <person name="Guiguen Y."/>
        </authorList>
    </citation>
    <scope>NUCLEOTIDE SEQUENCE</scope>
    <source>
        <strain evidence="1">YG-Jan2019</strain>
    </source>
</reference>
<accession>A0ACC2FU67</accession>
<sequence>MKQHGSSKEHSELTETSSPGTFRPMQPGSQKAARTWRRPGEDLQESGGRQERKVSLSDTAGVQLVADTGERSLGSGVTPAWT</sequence>
<dbReference type="EMBL" id="CM055749">
    <property type="protein sequence ID" value="KAJ7994888.1"/>
    <property type="molecule type" value="Genomic_DNA"/>
</dbReference>
<dbReference type="Proteomes" id="UP001157502">
    <property type="component" value="Chromosome 22"/>
</dbReference>
<evidence type="ECO:0000313" key="2">
    <source>
        <dbReference type="Proteomes" id="UP001157502"/>
    </source>
</evidence>
<organism evidence="1 2">
    <name type="scientific">Dallia pectoralis</name>
    <name type="common">Alaska blackfish</name>
    <dbReference type="NCBI Taxonomy" id="75939"/>
    <lineage>
        <taxon>Eukaryota</taxon>
        <taxon>Metazoa</taxon>
        <taxon>Chordata</taxon>
        <taxon>Craniata</taxon>
        <taxon>Vertebrata</taxon>
        <taxon>Euteleostomi</taxon>
        <taxon>Actinopterygii</taxon>
        <taxon>Neopterygii</taxon>
        <taxon>Teleostei</taxon>
        <taxon>Protacanthopterygii</taxon>
        <taxon>Esociformes</taxon>
        <taxon>Umbridae</taxon>
        <taxon>Dallia</taxon>
    </lineage>
</organism>
<name>A0ACC2FU67_DALPE</name>
<keyword evidence="2" id="KW-1185">Reference proteome</keyword>
<protein>
    <submittedName>
        <fullName evidence="1">Uncharacterized protein</fullName>
    </submittedName>
</protein>
<evidence type="ECO:0000313" key="1">
    <source>
        <dbReference type="EMBL" id="KAJ7994888.1"/>
    </source>
</evidence>
<gene>
    <name evidence="1" type="ORF">DPEC_G00254130</name>
</gene>
<proteinExistence type="predicted"/>